<feature type="transmembrane region" description="Helical" evidence="1">
    <location>
        <begin position="20"/>
        <end position="43"/>
    </location>
</feature>
<gene>
    <name evidence="2" type="ORF">FHS28_000834</name>
</gene>
<keyword evidence="1" id="KW-0472">Membrane</keyword>
<evidence type="ECO:0000256" key="1">
    <source>
        <dbReference type="SAM" id="Phobius"/>
    </source>
</evidence>
<evidence type="ECO:0000313" key="3">
    <source>
        <dbReference type="Proteomes" id="UP000574369"/>
    </source>
</evidence>
<evidence type="ECO:0008006" key="4">
    <source>
        <dbReference type="Google" id="ProtNLM"/>
    </source>
</evidence>
<evidence type="ECO:0000313" key="2">
    <source>
        <dbReference type="EMBL" id="MBB3193469.1"/>
    </source>
</evidence>
<dbReference type="RefSeq" id="WP_088448949.1">
    <property type="nucleotide sequence ID" value="NZ_JACHXO010000001.1"/>
</dbReference>
<keyword evidence="3" id="KW-1185">Reference proteome</keyword>
<protein>
    <recommendedName>
        <fullName evidence="4">Iron uptake protein</fullName>
    </recommendedName>
</protein>
<keyword evidence="1" id="KW-1133">Transmembrane helix</keyword>
<sequence>MTSTTTLSRVLPALPWVLRMLAATVGAYLFCWGFIALTLAATYAAGLSFHDAEHLSAMLGMLVYLGLFLWSFAARSTARVWGVLLVGAGLMTGAAALVQRALV</sequence>
<name>A0ABR6GQF1_9BURK</name>
<feature type="transmembrane region" description="Helical" evidence="1">
    <location>
        <begin position="80"/>
        <end position="98"/>
    </location>
</feature>
<proteinExistence type="predicted"/>
<accession>A0ABR6GQF1</accession>
<reference evidence="2 3" key="1">
    <citation type="submission" date="2020-08" db="EMBL/GenBank/DDBJ databases">
        <title>Genomic Encyclopedia of Type Strains, Phase III (KMG-III): the genomes of soil and plant-associated and newly described type strains.</title>
        <authorList>
            <person name="Whitman W."/>
        </authorList>
    </citation>
    <scope>NUCLEOTIDE SEQUENCE [LARGE SCALE GENOMIC DNA]</scope>
    <source>
        <strain evidence="2 3">CECT 7247</strain>
    </source>
</reference>
<dbReference type="Proteomes" id="UP000574369">
    <property type="component" value="Unassembled WGS sequence"/>
</dbReference>
<organism evidence="2 3">
    <name type="scientific">Roseateles terrae</name>
    <dbReference type="NCBI Taxonomy" id="431060"/>
    <lineage>
        <taxon>Bacteria</taxon>
        <taxon>Pseudomonadati</taxon>
        <taxon>Pseudomonadota</taxon>
        <taxon>Betaproteobacteria</taxon>
        <taxon>Burkholderiales</taxon>
        <taxon>Sphaerotilaceae</taxon>
        <taxon>Roseateles</taxon>
    </lineage>
</organism>
<comment type="caution">
    <text evidence="2">The sequence shown here is derived from an EMBL/GenBank/DDBJ whole genome shotgun (WGS) entry which is preliminary data.</text>
</comment>
<feature type="transmembrane region" description="Helical" evidence="1">
    <location>
        <begin position="55"/>
        <end position="74"/>
    </location>
</feature>
<dbReference type="EMBL" id="JACHXO010000001">
    <property type="protein sequence ID" value="MBB3193469.1"/>
    <property type="molecule type" value="Genomic_DNA"/>
</dbReference>
<keyword evidence="1" id="KW-0812">Transmembrane</keyword>